<dbReference type="STRING" id="935223.SAMN04488131_1129"/>
<dbReference type="AlphaFoldDB" id="A0A1I2H074"/>
<dbReference type="EMBL" id="FONQ01000012">
    <property type="protein sequence ID" value="SFF22810.1"/>
    <property type="molecule type" value="Genomic_DNA"/>
</dbReference>
<keyword evidence="2" id="KW-1185">Reference proteome</keyword>
<dbReference type="Proteomes" id="UP000198596">
    <property type="component" value="Unassembled WGS sequence"/>
</dbReference>
<organism evidence="1 2">
    <name type="scientific">Flavobacterium xueshanense</name>
    <dbReference type="NCBI Taxonomy" id="935223"/>
    <lineage>
        <taxon>Bacteria</taxon>
        <taxon>Pseudomonadati</taxon>
        <taxon>Bacteroidota</taxon>
        <taxon>Flavobacteriia</taxon>
        <taxon>Flavobacteriales</taxon>
        <taxon>Flavobacteriaceae</taxon>
        <taxon>Flavobacterium</taxon>
    </lineage>
</organism>
<dbReference type="OrthoDB" id="1363909at2"/>
<name>A0A1I2H074_9FLAO</name>
<sequence>MDNYLYPCHYCGNQYKPNRRHKQRFCSNSCRVNSFNLNKKKNSVVKAEGNNEPKNPVQIEKMSLSGVGNAAAGALVAKVATDFFTSHDNKPATKKDISNLIRTLKGRYSPINNIPNRQDGARAFYDYQTQTYVYLTKN</sequence>
<evidence type="ECO:0000313" key="2">
    <source>
        <dbReference type="Proteomes" id="UP000198596"/>
    </source>
</evidence>
<dbReference type="RefSeq" id="WP_143071087.1">
    <property type="nucleotide sequence ID" value="NZ_FONQ01000012.1"/>
</dbReference>
<proteinExistence type="predicted"/>
<protein>
    <submittedName>
        <fullName evidence="1">Uncharacterized protein</fullName>
    </submittedName>
</protein>
<accession>A0A1I2H074</accession>
<gene>
    <name evidence="1" type="ORF">SAMN04488131_1129</name>
</gene>
<reference evidence="2" key="1">
    <citation type="submission" date="2016-10" db="EMBL/GenBank/DDBJ databases">
        <authorList>
            <person name="Varghese N."/>
            <person name="Submissions S."/>
        </authorList>
    </citation>
    <scope>NUCLEOTIDE SEQUENCE [LARGE SCALE GENOMIC DNA]</scope>
    <source>
        <strain evidence="2">CGMCC 1.9227</strain>
    </source>
</reference>
<evidence type="ECO:0000313" key="1">
    <source>
        <dbReference type="EMBL" id="SFF22810.1"/>
    </source>
</evidence>